<evidence type="ECO:0000313" key="2">
    <source>
        <dbReference type="EMBL" id="ACV69672.1"/>
    </source>
</evidence>
<organism evidence="2 3">
    <name type="scientific">Desulfohalobium retbaense (strain ATCC 49708 / DSM 5692 / JCM 16813 / HR100)</name>
    <dbReference type="NCBI Taxonomy" id="485915"/>
    <lineage>
        <taxon>Bacteria</taxon>
        <taxon>Pseudomonadati</taxon>
        <taxon>Thermodesulfobacteriota</taxon>
        <taxon>Desulfovibrionia</taxon>
        <taxon>Desulfovibrionales</taxon>
        <taxon>Desulfohalobiaceae</taxon>
        <taxon>Desulfohalobium</taxon>
    </lineage>
</organism>
<dbReference type="Gene3D" id="1.20.120.1490">
    <property type="match status" value="1"/>
</dbReference>
<dbReference type="STRING" id="485915.Dret_2390"/>
<evidence type="ECO:0000313" key="3">
    <source>
        <dbReference type="Proteomes" id="UP000001052"/>
    </source>
</evidence>
<evidence type="ECO:0000256" key="1">
    <source>
        <dbReference type="SAM" id="SignalP"/>
    </source>
</evidence>
<dbReference type="EMBL" id="CP001734">
    <property type="protein sequence ID" value="ACV69672.1"/>
    <property type="molecule type" value="Genomic_DNA"/>
</dbReference>
<dbReference type="AlphaFoldDB" id="C8X5H5"/>
<name>C8X5H5_DESRD</name>
<dbReference type="RefSeq" id="WP_015752806.1">
    <property type="nucleotide sequence ID" value="NC_013223.1"/>
</dbReference>
<dbReference type="Pfam" id="PF13801">
    <property type="entry name" value="Metal_resist"/>
    <property type="match status" value="1"/>
</dbReference>
<keyword evidence="1" id="KW-0732">Signal</keyword>
<gene>
    <name evidence="2" type="ordered locus">Dret_2390</name>
</gene>
<keyword evidence="3" id="KW-1185">Reference proteome</keyword>
<sequence>MNRKSFTLLASLLLLVVAGSAWAGPGHGFKGRQGTPPCLAGSQQGGPGIFAQIPPEQHAAVQGILETHQQKAFVLRQDLISKRATLRGLIADPDSTQNAIDTAVEAVNDARGKLLSERTAFQRKLQQETGLPAFGQRAGKGSFHGQRGFGPGACWR</sequence>
<dbReference type="HOGENOM" id="CLU_1683747_0_0_7"/>
<dbReference type="InterPro" id="IPR025961">
    <property type="entry name" value="Metal_resist"/>
</dbReference>
<accession>C8X5H5</accession>
<feature type="signal peptide" evidence="1">
    <location>
        <begin position="1"/>
        <end position="23"/>
    </location>
</feature>
<feature type="chain" id="PRO_5002993205" evidence="1">
    <location>
        <begin position="24"/>
        <end position="156"/>
    </location>
</feature>
<reference evidence="2 3" key="2">
    <citation type="journal article" date="2010" name="Stand. Genomic Sci.">
        <title>Complete genome sequence of Desulfohalobium retbaense type strain (HR(100)).</title>
        <authorList>
            <person name="Spring S."/>
            <person name="Nolan M."/>
            <person name="Lapidus A."/>
            <person name="Glavina Del Rio T."/>
            <person name="Copeland A."/>
            <person name="Tice H."/>
            <person name="Cheng J.F."/>
            <person name="Lucas S."/>
            <person name="Land M."/>
            <person name="Chen F."/>
            <person name="Bruce D."/>
            <person name="Goodwin L."/>
            <person name="Pitluck S."/>
            <person name="Ivanova N."/>
            <person name="Mavromatis K."/>
            <person name="Mikhailova N."/>
            <person name="Pati A."/>
            <person name="Chen A."/>
            <person name="Palaniappan K."/>
            <person name="Hauser L."/>
            <person name="Chang Y.J."/>
            <person name="Jeffries C.D."/>
            <person name="Munk C."/>
            <person name="Kiss H."/>
            <person name="Chain P."/>
            <person name="Han C."/>
            <person name="Brettin T."/>
            <person name="Detter J.C."/>
            <person name="Schuler E."/>
            <person name="Goker M."/>
            <person name="Rohde M."/>
            <person name="Bristow J."/>
            <person name="Eisen J.A."/>
            <person name="Markowitz V."/>
            <person name="Hugenholtz P."/>
            <person name="Kyrpides N.C."/>
            <person name="Klenk H.P."/>
        </authorList>
    </citation>
    <scope>NUCLEOTIDE SEQUENCE [LARGE SCALE GENOMIC DNA]</scope>
    <source>
        <strain evidence="2 3">DSM 5692</strain>
    </source>
</reference>
<proteinExistence type="predicted"/>
<dbReference type="KEGG" id="drt:Dret_2390"/>
<reference evidence="3" key="1">
    <citation type="submission" date="2009-09" db="EMBL/GenBank/DDBJ databases">
        <title>The complete chromosome of Desulfohalobium retbaense DSM 5692.</title>
        <authorList>
            <consortium name="US DOE Joint Genome Institute (JGI-PGF)"/>
            <person name="Lucas S."/>
            <person name="Copeland A."/>
            <person name="Lapidus A."/>
            <person name="Glavina del Rio T."/>
            <person name="Dalin E."/>
            <person name="Tice H."/>
            <person name="Bruce D."/>
            <person name="Goodwin L."/>
            <person name="Pitluck S."/>
            <person name="Kyrpides N."/>
            <person name="Mavromatis K."/>
            <person name="Ivanova N."/>
            <person name="Mikhailova N."/>
            <person name="Munk A.C."/>
            <person name="Brettin T."/>
            <person name="Detter J.C."/>
            <person name="Han C."/>
            <person name="Tapia R."/>
            <person name="Larimer F."/>
            <person name="Land M."/>
            <person name="Hauser L."/>
            <person name="Markowitz V."/>
            <person name="Cheng J.-F."/>
            <person name="Hugenholtz P."/>
            <person name="Woyke T."/>
            <person name="Wu D."/>
            <person name="Spring S."/>
            <person name="Klenk H.-P."/>
            <person name="Eisen J.A."/>
        </authorList>
    </citation>
    <scope>NUCLEOTIDE SEQUENCE [LARGE SCALE GENOMIC DNA]</scope>
    <source>
        <strain evidence="3">DSM 5692</strain>
    </source>
</reference>
<protein>
    <submittedName>
        <fullName evidence="2">Zinc resistance-associated protein</fullName>
    </submittedName>
</protein>
<dbReference type="Proteomes" id="UP000001052">
    <property type="component" value="Chromosome"/>
</dbReference>